<evidence type="ECO:0000313" key="11">
    <source>
        <dbReference type="EMBL" id="SCL35278.1"/>
    </source>
</evidence>
<dbReference type="InterPro" id="IPR001249">
    <property type="entry name" value="AcCoA_biotinCC"/>
</dbReference>
<dbReference type="GO" id="GO:0006633">
    <property type="term" value="P:fatty acid biosynthetic process"/>
    <property type="evidence" value="ECO:0007669"/>
    <property type="project" value="UniProtKB-UniPathway"/>
</dbReference>
<proteinExistence type="predicted"/>
<dbReference type="InterPro" id="IPR001882">
    <property type="entry name" value="Biotin_BS"/>
</dbReference>
<evidence type="ECO:0000256" key="2">
    <source>
        <dbReference type="ARBA" id="ARBA00017562"/>
    </source>
</evidence>
<dbReference type="InterPro" id="IPR011053">
    <property type="entry name" value="Single_hybrid_motif"/>
</dbReference>
<dbReference type="GO" id="GO:0003989">
    <property type="term" value="F:acetyl-CoA carboxylase activity"/>
    <property type="evidence" value="ECO:0007669"/>
    <property type="project" value="InterPro"/>
</dbReference>
<evidence type="ECO:0000256" key="3">
    <source>
        <dbReference type="ARBA" id="ARBA00022516"/>
    </source>
</evidence>
<organism evidence="11 12">
    <name type="scientific">Micromonospora nigra</name>
    <dbReference type="NCBI Taxonomy" id="145857"/>
    <lineage>
        <taxon>Bacteria</taxon>
        <taxon>Bacillati</taxon>
        <taxon>Actinomycetota</taxon>
        <taxon>Actinomycetes</taxon>
        <taxon>Micromonosporales</taxon>
        <taxon>Micromonosporaceae</taxon>
        <taxon>Micromonospora</taxon>
    </lineage>
</organism>
<evidence type="ECO:0000256" key="7">
    <source>
        <dbReference type="ARBA" id="ARBA00023267"/>
    </source>
</evidence>
<protein>
    <recommendedName>
        <fullName evidence="2 8">Biotin carboxyl carrier protein of acetyl-CoA carboxylase</fullName>
    </recommendedName>
</protein>
<dbReference type="OrthoDB" id="9811735at2"/>
<dbReference type="PANTHER" id="PTHR45266">
    <property type="entry name" value="OXALOACETATE DECARBOXYLASE ALPHA CHAIN"/>
    <property type="match status" value="1"/>
</dbReference>
<keyword evidence="6 8" id="KW-0275">Fatty acid biosynthesis</keyword>
<reference evidence="11 12" key="1">
    <citation type="submission" date="2016-06" db="EMBL/GenBank/DDBJ databases">
        <authorList>
            <person name="Kjaerup R.B."/>
            <person name="Dalgaard T.S."/>
            <person name="Juul-Madsen H.R."/>
        </authorList>
    </citation>
    <scope>NUCLEOTIDE SEQUENCE [LARGE SCALE GENOMIC DNA]</scope>
    <source>
        <strain evidence="11 12">DSM 43818</strain>
    </source>
</reference>
<name>A0A1C6T0H8_9ACTN</name>
<dbReference type="InterPro" id="IPR000089">
    <property type="entry name" value="Biotin_lipoyl"/>
</dbReference>
<comment type="pathway">
    <text evidence="1 8">Lipid metabolism; fatty acid biosynthesis.</text>
</comment>
<keyword evidence="4 8" id="KW-0276">Fatty acid metabolism</keyword>
<dbReference type="SUPFAM" id="SSF51230">
    <property type="entry name" value="Single hybrid motif"/>
    <property type="match status" value="1"/>
</dbReference>
<keyword evidence="5 8" id="KW-0443">Lipid metabolism</keyword>
<evidence type="ECO:0000256" key="4">
    <source>
        <dbReference type="ARBA" id="ARBA00022832"/>
    </source>
</evidence>
<dbReference type="PROSITE" id="PS50968">
    <property type="entry name" value="BIOTINYL_LIPOYL"/>
    <property type="match status" value="1"/>
</dbReference>
<comment type="function">
    <text evidence="8">This protein is a component of the acetyl coenzyme A carboxylase complex; first, biotin carboxylase catalyzes the carboxylation of the carrier protein and then the transcarboxylase transfers the carboxyl group to form malonyl-CoA.</text>
</comment>
<evidence type="ECO:0000256" key="6">
    <source>
        <dbReference type="ARBA" id="ARBA00023160"/>
    </source>
</evidence>
<evidence type="ECO:0000256" key="1">
    <source>
        <dbReference type="ARBA" id="ARBA00005194"/>
    </source>
</evidence>
<evidence type="ECO:0000313" key="12">
    <source>
        <dbReference type="Proteomes" id="UP000199699"/>
    </source>
</evidence>
<dbReference type="Proteomes" id="UP000199699">
    <property type="component" value="Unassembled WGS sequence"/>
</dbReference>
<evidence type="ECO:0000256" key="8">
    <source>
        <dbReference type="RuleBase" id="RU364072"/>
    </source>
</evidence>
<keyword evidence="7 8" id="KW-0092">Biotin</keyword>
<feature type="region of interest" description="Disordered" evidence="9">
    <location>
        <begin position="64"/>
        <end position="109"/>
    </location>
</feature>
<keyword evidence="12" id="KW-1185">Reference proteome</keyword>
<dbReference type="EMBL" id="FMHT01000003">
    <property type="protein sequence ID" value="SCL35278.1"/>
    <property type="molecule type" value="Genomic_DNA"/>
</dbReference>
<feature type="domain" description="Lipoyl-binding" evidence="10">
    <location>
        <begin position="110"/>
        <end position="186"/>
    </location>
</feature>
<evidence type="ECO:0000256" key="5">
    <source>
        <dbReference type="ARBA" id="ARBA00023098"/>
    </source>
</evidence>
<dbReference type="Gene3D" id="2.40.50.100">
    <property type="match status" value="1"/>
</dbReference>
<sequence length="188" mass="19541">MPPTDVGAVPTDVPPTDVGAVPADVVAVLGDLHRQVRQLVTELGRPVRRIRLRSGVTELEVQWYDPAGPRPSPPPPVPSVGPVAASPTGVPPGSEQDLPPGPGRAEPPTRAVVRAPMVGTFHCAPEPGAAPYVAVGDRVRPGQVVGIVEAMKLMNEVTAERAGRVAEVLAVDGQPVEYDQPLLALDPA</sequence>
<gene>
    <name evidence="11" type="ORF">GA0070616_5185</name>
</gene>
<evidence type="ECO:0000256" key="9">
    <source>
        <dbReference type="SAM" id="MobiDB-lite"/>
    </source>
</evidence>
<evidence type="ECO:0000259" key="10">
    <source>
        <dbReference type="PROSITE" id="PS50968"/>
    </source>
</evidence>
<dbReference type="PRINTS" id="PR01071">
    <property type="entry name" value="ACOABIOTINCC"/>
</dbReference>
<dbReference type="UniPathway" id="UPA00094"/>
<dbReference type="PANTHER" id="PTHR45266:SF3">
    <property type="entry name" value="OXALOACETATE DECARBOXYLASE ALPHA CHAIN"/>
    <property type="match status" value="1"/>
</dbReference>
<dbReference type="AlphaFoldDB" id="A0A1C6T0H8"/>
<feature type="compositionally biased region" description="Pro residues" evidence="9">
    <location>
        <begin position="68"/>
        <end position="79"/>
    </location>
</feature>
<dbReference type="CDD" id="cd06850">
    <property type="entry name" value="biotinyl_domain"/>
    <property type="match status" value="1"/>
</dbReference>
<dbReference type="RefSeq" id="WP_091088484.1">
    <property type="nucleotide sequence ID" value="NZ_FMHT01000003.1"/>
</dbReference>
<dbReference type="GO" id="GO:0009317">
    <property type="term" value="C:acetyl-CoA carboxylase complex"/>
    <property type="evidence" value="ECO:0007669"/>
    <property type="project" value="InterPro"/>
</dbReference>
<dbReference type="STRING" id="145857.GA0070616_5185"/>
<accession>A0A1C6T0H8</accession>
<dbReference type="PROSITE" id="PS00188">
    <property type="entry name" value="BIOTIN"/>
    <property type="match status" value="1"/>
</dbReference>
<dbReference type="Pfam" id="PF00364">
    <property type="entry name" value="Biotin_lipoyl"/>
    <property type="match status" value="1"/>
</dbReference>
<keyword evidence="3 8" id="KW-0444">Lipid biosynthesis</keyword>
<dbReference type="InterPro" id="IPR050709">
    <property type="entry name" value="Biotin_Carboxyl_Carrier/Decarb"/>
</dbReference>